<dbReference type="KEGG" id="bban:J4G43_039655"/>
<accession>A0A9X9YJS3</accession>
<reference evidence="3 4" key="2">
    <citation type="journal article" date="2022" name="Int. J. Syst. Evol. Microbiol.">
        <title>Strains of Bradyrhizobium barranii sp. nov. associated with legumes native to Canada are symbionts of soybeans and belong to different subspecies (subsp. barranii subsp. nov. and subsp. apii subsp. nov.) and symbiovars (sv. glycinearum and sv. septentrionale).</title>
        <authorList>
            <person name="Bromfield E.S.P."/>
            <person name="Cloutier S."/>
            <person name="Wasai-Hara S."/>
            <person name="Minamisawa K."/>
        </authorList>
    </citation>
    <scope>NUCLEOTIDE SEQUENCE [LARGE SCALE GENOMIC DNA]</scope>
    <source>
        <strain evidence="2 4">144S4</strain>
        <strain evidence="3">323S2</strain>
    </source>
</reference>
<name>A0A9X9YJS3_9BRAD</name>
<evidence type="ECO:0000313" key="1">
    <source>
        <dbReference type="EMBL" id="UEM10711.1"/>
    </source>
</evidence>
<evidence type="ECO:0000313" key="4">
    <source>
        <dbReference type="Proteomes" id="UP000664702"/>
    </source>
</evidence>
<organism evidence="2 3">
    <name type="scientific">Bradyrhizobium barranii subsp. barranii</name>
    <dbReference type="NCBI Taxonomy" id="2823807"/>
    <lineage>
        <taxon>Bacteria</taxon>
        <taxon>Pseudomonadati</taxon>
        <taxon>Pseudomonadota</taxon>
        <taxon>Alphaproteobacteria</taxon>
        <taxon>Hyphomicrobiales</taxon>
        <taxon>Nitrobacteraceae</taxon>
        <taxon>Bradyrhizobium</taxon>
        <taxon>Bradyrhizobium barranii</taxon>
    </lineage>
</organism>
<dbReference type="Proteomes" id="UP000664702">
    <property type="component" value="Chromosome"/>
</dbReference>
<gene>
    <name evidence="2" type="ORF">G6321_00036035</name>
    <name evidence="1" type="ORF">J4G43_039655</name>
</gene>
<reference evidence="2 3" key="1">
    <citation type="journal article" date="2017" name="Syst. Appl. Microbiol.">
        <title>Soybeans inoculated with root zone soils of Canadian native legumes harbour diverse and novel Bradyrhizobium spp. that possess agricultural potential.</title>
        <authorList>
            <person name="Bromfield E.S.P."/>
            <person name="Cloutier S."/>
            <person name="Tambong J.T."/>
            <person name="Tran Thi T.V."/>
        </authorList>
    </citation>
    <scope>NUCLEOTIDE SEQUENCE [LARGE SCALE GENOMIC DNA]</scope>
    <source>
        <strain evidence="2 3">323S2</strain>
    </source>
</reference>
<evidence type="ECO:0000313" key="3">
    <source>
        <dbReference type="Proteomes" id="UP000564836"/>
    </source>
</evidence>
<sequence length="90" mass="10214">MINIAECREHADLYKRLSGASGISKDRSDVRKNIARTYVGLAGQLDRLASLTRNEQRLGVMACFRPQWPSLIWGWPALRKEQFEVGVVLV</sequence>
<evidence type="ECO:0000313" key="2">
    <source>
        <dbReference type="EMBL" id="UGX91178.1"/>
    </source>
</evidence>
<dbReference type="EMBL" id="CP088280">
    <property type="protein sequence ID" value="UGX91178.1"/>
    <property type="molecule type" value="Genomic_DNA"/>
</dbReference>
<protein>
    <submittedName>
        <fullName evidence="2">Uncharacterized protein</fullName>
    </submittedName>
</protein>
<dbReference type="EMBL" id="CP086136">
    <property type="protein sequence ID" value="UEM10711.1"/>
    <property type="molecule type" value="Genomic_DNA"/>
</dbReference>
<proteinExistence type="predicted"/>
<dbReference type="RefSeq" id="WP_224517054.1">
    <property type="nucleotide sequence ID" value="NZ_CP086136.1"/>
</dbReference>
<dbReference type="Proteomes" id="UP000564836">
    <property type="component" value="Chromosome"/>
</dbReference>
<dbReference type="AlphaFoldDB" id="A0A9X9YJS3"/>